<dbReference type="InterPro" id="IPR018356">
    <property type="entry name" value="Tscrpt_reg_HTH_DeoR_CS"/>
</dbReference>
<dbReference type="Gene3D" id="3.40.50.1360">
    <property type="match status" value="1"/>
</dbReference>
<keyword evidence="2" id="KW-0238">DNA-binding</keyword>
<dbReference type="PRINTS" id="PR00037">
    <property type="entry name" value="HTHLACR"/>
</dbReference>
<dbReference type="SMART" id="SM00420">
    <property type="entry name" value="HTH_DEOR"/>
    <property type="match status" value="1"/>
</dbReference>
<keyword evidence="1" id="KW-0805">Transcription regulation</keyword>
<dbReference type="Gene3D" id="1.10.10.10">
    <property type="entry name" value="Winged helix-like DNA-binding domain superfamily/Winged helix DNA-binding domain"/>
    <property type="match status" value="1"/>
</dbReference>
<dbReference type="PROSITE" id="PS00894">
    <property type="entry name" value="HTH_DEOR_1"/>
    <property type="match status" value="1"/>
</dbReference>
<keyword evidence="6" id="KW-1185">Reference proteome</keyword>
<evidence type="ECO:0000259" key="4">
    <source>
        <dbReference type="PROSITE" id="PS51000"/>
    </source>
</evidence>
<gene>
    <name evidence="5" type="ORF">PACILC2_15300</name>
</gene>
<sequence>MKLFAHERRKRILDILNHQKRITVKELSEYTNVSEATLRADLNAMEQEGLLIRTYGGAMVNEKTESGNSFSEREKKNREEKIRIGEKAASLVQPGQCILLDASTTALEMARSLKTRPIRLTVVTNGLMTAMELKENPSITVILIGGLLRIGSTSVEGTLGANILETINVDTMFTSASGFTMEAGLTDFNVYEVELKKVMANSADRLVALLDHTKIGASSIASFASAYQIDTLITDIEPAAELMDSLAEKNIELIVA</sequence>
<dbReference type="RefSeq" id="WP_307860411.1">
    <property type="nucleotide sequence ID" value="NZ_BOVJ01000050.1"/>
</dbReference>
<dbReference type="InterPro" id="IPR037171">
    <property type="entry name" value="NagB/RpiA_transferase-like"/>
</dbReference>
<reference evidence="5 6" key="1">
    <citation type="submission" date="2021-04" db="EMBL/GenBank/DDBJ databases">
        <title>Draft genome sequence of Paenibacillus cisolokensis, LC2-13A.</title>
        <authorList>
            <person name="Uke A."/>
            <person name="Chhe C."/>
            <person name="Baramee S."/>
            <person name="Kosugi A."/>
        </authorList>
    </citation>
    <scope>NUCLEOTIDE SEQUENCE [LARGE SCALE GENOMIC DNA]</scope>
    <source>
        <strain evidence="5 6">LC2-13A</strain>
    </source>
</reference>
<dbReference type="Pfam" id="PF08220">
    <property type="entry name" value="HTH_DeoR"/>
    <property type="match status" value="1"/>
</dbReference>
<dbReference type="Pfam" id="PF00455">
    <property type="entry name" value="DeoRC"/>
    <property type="match status" value="1"/>
</dbReference>
<evidence type="ECO:0000256" key="3">
    <source>
        <dbReference type="ARBA" id="ARBA00023163"/>
    </source>
</evidence>
<accession>A0ABQ4N490</accession>
<evidence type="ECO:0000256" key="1">
    <source>
        <dbReference type="ARBA" id="ARBA00023015"/>
    </source>
</evidence>
<dbReference type="CDD" id="cd00090">
    <property type="entry name" value="HTH_ARSR"/>
    <property type="match status" value="1"/>
</dbReference>
<evidence type="ECO:0000313" key="5">
    <source>
        <dbReference type="EMBL" id="GIQ62962.1"/>
    </source>
</evidence>
<dbReference type="SMART" id="SM01134">
    <property type="entry name" value="DeoRC"/>
    <property type="match status" value="1"/>
</dbReference>
<dbReference type="SUPFAM" id="SSF46785">
    <property type="entry name" value="Winged helix' DNA-binding domain"/>
    <property type="match status" value="1"/>
</dbReference>
<protein>
    <submittedName>
        <fullName evidence="5">DeoR family transcriptional regulator</fullName>
    </submittedName>
</protein>
<comment type="caution">
    <text evidence="5">The sequence shown here is derived from an EMBL/GenBank/DDBJ whole genome shotgun (WGS) entry which is preliminary data.</text>
</comment>
<dbReference type="SUPFAM" id="SSF100950">
    <property type="entry name" value="NagB/RpiA/CoA transferase-like"/>
    <property type="match status" value="1"/>
</dbReference>
<dbReference type="InterPro" id="IPR011991">
    <property type="entry name" value="ArsR-like_HTH"/>
</dbReference>
<dbReference type="Proteomes" id="UP000680304">
    <property type="component" value="Unassembled WGS sequence"/>
</dbReference>
<organism evidence="5 6">
    <name type="scientific">Paenibacillus cisolokensis</name>
    <dbReference type="NCBI Taxonomy" id="1658519"/>
    <lineage>
        <taxon>Bacteria</taxon>
        <taxon>Bacillati</taxon>
        <taxon>Bacillota</taxon>
        <taxon>Bacilli</taxon>
        <taxon>Bacillales</taxon>
        <taxon>Paenibacillaceae</taxon>
        <taxon>Paenibacillus</taxon>
    </lineage>
</organism>
<feature type="domain" description="HTH deoR-type" evidence="4">
    <location>
        <begin position="5"/>
        <end position="60"/>
    </location>
</feature>
<evidence type="ECO:0000256" key="2">
    <source>
        <dbReference type="ARBA" id="ARBA00023125"/>
    </source>
</evidence>
<dbReference type="PANTHER" id="PTHR30363:SF44">
    <property type="entry name" value="AGA OPERON TRANSCRIPTIONAL REPRESSOR-RELATED"/>
    <property type="match status" value="1"/>
</dbReference>
<name>A0ABQ4N490_9BACL</name>
<dbReference type="InterPro" id="IPR014036">
    <property type="entry name" value="DeoR-like_C"/>
</dbReference>
<dbReference type="EMBL" id="BOVJ01000050">
    <property type="protein sequence ID" value="GIQ62962.1"/>
    <property type="molecule type" value="Genomic_DNA"/>
</dbReference>
<dbReference type="PROSITE" id="PS51000">
    <property type="entry name" value="HTH_DEOR_2"/>
    <property type="match status" value="1"/>
</dbReference>
<dbReference type="InterPro" id="IPR036390">
    <property type="entry name" value="WH_DNA-bd_sf"/>
</dbReference>
<dbReference type="InterPro" id="IPR001034">
    <property type="entry name" value="DeoR_HTH"/>
</dbReference>
<dbReference type="InterPro" id="IPR036388">
    <property type="entry name" value="WH-like_DNA-bd_sf"/>
</dbReference>
<dbReference type="InterPro" id="IPR050313">
    <property type="entry name" value="Carb_Metab_HTH_regulators"/>
</dbReference>
<evidence type="ECO:0000313" key="6">
    <source>
        <dbReference type="Proteomes" id="UP000680304"/>
    </source>
</evidence>
<dbReference type="PANTHER" id="PTHR30363">
    <property type="entry name" value="HTH-TYPE TRANSCRIPTIONAL REGULATOR SRLR-RELATED"/>
    <property type="match status" value="1"/>
</dbReference>
<proteinExistence type="predicted"/>
<keyword evidence="3" id="KW-0804">Transcription</keyword>